<dbReference type="Pfam" id="PF13600">
    <property type="entry name" value="DUF4140"/>
    <property type="match status" value="1"/>
</dbReference>
<gene>
    <name evidence="4" type="ORF">NX782_07085</name>
</gene>
<sequence length="532" mass="58200">MVIKKGWAIASLCALGSTIASATEAPIQSVTLYPGSATVERAVEIAPGMTQVEITGLLANFNTDTIRLQADPGIQIGQVLTRDRTNADSPSPREAELEAKILALQDQIAAIEVDAKSAQTAQAWLEHLGSGDGALRPAPSDPKTLLGTVDAIRKGSGDALERIRNDDIKKRALARQLDALKRDLGKLQANTRDSRSITVHLAAKQAGRLVLSYQVNRAGWKPAYRAALDSNASTVALERLATISQKTGEDWSRVKLTLSTGQPTLSVYPPNPQPWLLNYRPPVERATLQYAPPPPAAPAAPAPLFARAARNSEDDDYVAPVLQTQGNFSTEYQVPARVDLAADGREISVGLTKQSLQVKQRVQISPRTSRDLAVLTAETPRPEGVWLPGQVQLQRDGSYVGALYWDPQAKDRFEFAFGRDPLVRVAVEHRNEQSGQTGLFKRDNQRRVDDSYVVTSFHRQPVEILVLEPTPVSQSDKVEVKATLVPEPSVKDWDQRRGLVGWERTLKSNETARFNVGYVIDYPKEGNVLGLP</sequence>
<protein>
    <submittedName>
        <fullName evidence="4">DUF4139 domain-containing protein</fullName>
    </submittedName>
</protein>
<feature type="domain" description="DUF4139" evidence="2">
    <location>
        <begin position="210"/>
        <end position="524"/>
    </location>
</feature>
<dbReference type="Pfam" id="PF13598">
    <property type="entry name" value="DUF4139"/>
    <property type="match status" value="1"/>
</dbReference>
<evidence type="ECO:0000259" key="2">
    <source>
        <dbReference type="Pfam" id="PF13598"/>
    </source>
</evidence>
<feature type="chain" id="PRO_5046820975" evidence="1">
    <location>
        <begin position="23"/>
        <end position="532"/>
    </location>
</feature>
<organism evidence="4 5">
    <name type="scientific">Massilia norwichensis</name>
    <dbReference type="NCBI Taxonomy" id="1442366"/>
    <lineage>
        <taxon>Bacteria</taxon>
        <taxon>Pseudomonadati</taxon>
        <taxon>Pseudomonadota</taxon>
        <taxon>Betaproteobacteria</taxon>
        <taxon>Burkholderiales</taxon>
        <taxon>Oxalobacteraceae</taxon>
        <taxon>Telluria group</taxon>
        <taxon>Massilia</taxon>
    </lineage>
</organism>
<comment type="caution">
    <text evidence="4">The sequence shown here is derived from an EMBL/GenBank/DDBJ whole genome shotgun (WGS) entry which is preliminary data.</text>
</comment>
<dbReference type="RefSeq" id="WP_258844732.1">
    <property type="nucleotide sequence ID" value="NZ_JANUGX010000006.1"/>
</dbReference>
<dbReference type="EMBL" id="JANUGX010000006">
    <property type="protein sequence ID" value="MCS0588964.1"/>
    <property type="molecule type" value="Genomic_DNA"/>
</dbReference>
<dbReference type="PANTHER" id="PTHR31005">
    <property type="entry name" value="DUF4139 DOMAIN-CONTAINING PROTEIN"/>
    <property type="match status" value="1"/>
</dbReference>
<dbReference type="Proteomes" id="UP001205560">
    <property type="component" value="Unassembled WGS sequence"/>
</dbReference>
<evidence type="ECO:0000256" key="1">
    <source>
        <dbReference type="SAM" id="SignalP"/>
    </source>
</evidence>
<dbReference type="NCBIfam" id="TIGR02231">
    <property type="entry name" value="mucoidy inhibitor MuiA family protein"/>
    <property type="match status" value="1"/>
</dbReference>
<name>A0ABT2A467_9BURK</name>
<keyword evidence="1" id="KW-0732">Signal</keyword>
<feature type="signal peptide" evidence="1">
    <location>
        <begin position="1"/>
        <end position="22"/>
    </location>
</feature>
<dbReference type="InterPro" id="IPR025554">
    <property type="entry name" value="DUF4140"/>
</dbReference>
<dbReference type="InterPro" id="IPR011935">
    <property type="entry name" value="CHP02231"/>
</dbReference>
<proteinExistence type="predicted"/>
<evidence type="ECO:0000313" key="5">
    <source>
        <dbReference type="Proteomes" id="UP001205560"/>
    </source>
</evidence>
<keyword evidence="5" id="KW-1185">Reference proteome</keyword>
<feature type="domain" description="DUF4140" evidence="3">
    <location>
        <begin position="30"/>
        <end position="122"/>
    </location>
</feature>
<dbReference type="PANTHER" id="PTHR31005:SF8">
    <property type="entry name" value="DUF4139 DOMAIN-CONTAINING PROTEIN"/>
    <property type="match status" value="1"/>
</dbReference>
<dbReference type="InterPro" id="IPR037291">
    <property type="entry name" value="DUF4139"/>
</dbReference>
<evidence type="ECO:0000313" key="4">
    <source>
        <dbReference type="EMBL" id="MCS0588964.1"/>
    </source>
</evidence>
<evidence type="ECO:0000259" key="3">
    <source>
        <dbReference type="Pfam" id="PF13600"/>
    </source>
</evidence>
<accession>A0ABT2A467</accession>
<reference evidence="4 5" key="1">
    <citation type="submission" date="2022-08" db="EMBL/GenBank/DDBJ databases">
        <title>Reclassification of Massilia species as members of the genera Telluria, Duganella, Pseudoduganella, Mokoshia gen. nov. and Zemynaea gen. nov. using orthogonal and non-orthogonal genome-based approaches.</title>
        <authorList>
            <person name="Bowman J.P."/>
        </authorList>
    </citation>
    <scope>NUCLEOTIDE SEQUENCE [LARGE SCALE GENOMIC DNA]</scope>
    <source>
        <strain evidence="4 5">LMG 28164</strain>
    </source>
</reference>